<dbReference type="InterPro" id="IPR041228">
    <property type="entry name" value="Dynein_C"/>
</dbReference>
<dbReference type="GO" id="GO:0045505">
    <property type="term" value="F:dynein intermediate chain binding"/>
    <property type="evidence" value="ECO:0007669"/>
    <property type="project" value="InterPro"/>
</dbReference>
<gene>
    <name evidence="3" type="primary">LOC129928609</name>
</gene>
<organism evidence="2 3">
    <name type="scientific">Biomphalaria glabrata</name>
    <name type="common">Bloodfluke planorb</name>
    <name type="synonym">Freshwater snail</name>
    <dbReference type="NCBI Taxonomy" id="6526"/>
    <lineage>
        <taxon>Eukaryota</taxon>
        <taxon>Metazoa</taxon>
        <taxon>Spiralia</taxon>
        <taxon>Lophotrochozoa</taxon>
        <taxon>Mollusca</taxon>
        <taxon>Gastropoda</taxon>
        <taxon>Heterobranchia</taxon>
        <taxon>Euthyneura</taxon>
        <taxon>Panpulmonata</taxon>
        <taxon>Hygrophila</taxon>
        <taxon>Lymnaeoidea</taxon>
        <taxon>Planorbidae</taxon>
        <taxon>Biomphalaria</taxon>
    </lineage>
</organism>
<protein>
    <submittedName>
        <fullName evidence="3">Dynein axonemal heavy chain 6-like isoform X1</fullName>
    </submittedName>
</protein>
<feature type="domain" description="Dynein heavy chain C-terminal" evidence="1">
    <location>
        <begin position="230"/>
        <end position="330"/>
    </location>
</feature>
<dbReference type="GeneID" id="129928609"/>
<dbReference type="OrthoDB" id="10251809at2759"/>
<dbReference type="Gene3D" id="3.10.490.20">
    <property type="match status" value="1"/>
</dbReference>
<feature type="domain" description="Dynein heavy chain C-terminal" evidence="1">
    <location>
        <begin position="37"/>
        <end position="178"/>
    </location>
</feature>
<dbReference type="PANTHER" id="PTHR22878:SF68">
    <property type="entry name" value="DYNEIN HEAVY CHAIN 6, AXONEMAL-LIKE"/>
    <property type="match status" value="1"/>
</dbReference>
<dbReference type="AlphaFoldDB" id="A0A9W3BIM9"/>
<dbReference type="Proteomes" id="UP001165740">
    <property type="component" value="Chromosome 10"/>
</dbReference>
<dbReference type="InterPro" id="IPR043160">
    <property type="entry name" value="Dynein_C_barrel"/>
</dbReference>
<accession>A0A9W3BIM9</accession>
<dbReference type="RefSeq" id="XP_055899392.1">
    <property type="nucleotide sequence ID" value="XM_056043417.1"/>
</dbReference>
<name>A0A9W3BIM9_BIOGL</name>
<dbReference type="Pfam" id="PF18199">
    <property type="entry name" value="Dynein_C"/>
    <property type="match status" value="2"/>
</dbReference>
<dbReference type="OMA" id="WEFIVIN"/>
<dbReference type="Gene3D" id="1.20.1270.280">
    <property type="match status" value="1"/>
</dbReference>
<sequence>MIVTDRKCASLNMEMFCKGGYISWETLVYITAEPDIKDHINSLTIVLMQETERFNKLLIIIKTSLEQLKKAIKGFVVMSEELENVYNAFLNNHVPELWARNAYPSLKSLASWVKDLIMRCCFIDNWINNGPPKSFWLSGFFFPQGFLTGTLQNFARKYNQPIDHLSFKFILLPYSREEAMEQLRTVKKGETIPMDQNPDAKGRINSLTIVLMQETERFNKLLIIIKLDVPDEGVLVHGLYMDGFAWDWDHMTVGDQLKGQMQANLPVMHMDPRLDYEPDLSLYPAPLNKTAARAGTLSTTGHSTNFVVTVHLPSSNTQDYWIAKGEALLCQISD</sequence>
<evidence type="ECO:0000313" key="2">
    <source>
        <dbReference type="Proteomes" id="UP001165740"/>
    </source>
</evidence>
<dbReference type="GO" id="GO:0007018">
    <property type="term" value="P:microtubule-based movement"/>
    <property type="evidence" value="ECO:0007669"/>
    <property type="project" value="InterPro"/>
</dbReference>
<reference evidence="3" key="1">
    <citation type="submission" date="2025-08" db="UniProtKB">
        <authorList>
            <consortium name="RefSeq"/>
        </authorList>
    </citation>
    <scope>IDENTIFICATION</scope>
</reference>
<proteinExistence type="predicted"/>
<dbReference type="InterPro" id="IPR026983">
    <property type="entry name" value="DHC"/>
</dbReference>
<evidence type="ECO:0000313" key="3">
    <source>
        <dbReference type="RefSeq" id="XP_055899392.1"/>
    </source>
</evidence>
<dbReference type="PANTHER" id="PTHR22878">
    <property type="entry name" value="DYNEIN HEAVY CHAIN 6, AXONEMAL-LIKE-RELATED"/>
    <property type="match status" value="1"/>
</dbReference>
<evidence type="ECO:0000259" key="1">
    <source>
        <dbReference type="Pfam" id="PF18199"/>
    </source>
</evidence>
<dbReference type="GO" id="GO:0051959">
    <property type="term" value="F:dynein light intermediate chain binding"/>
    <property type="evidence" value="ECO:0007669"/>
    <property type="project" value="InterPro"/>
</dbReference>
<dbReference type="GO" id="GO:0030286">
    <property type="term" value="C:dynein complex"/>
    <property type="evidence" value="ECO:0007669"/>
    <property type="project" value="InterPro"/>
</dbReference>
<keyword evidence="2" id="KW-1185">Reference proteome</keyword>